<feature type="signal peptide" evidence="1">
    <location>
        <begin position="1"/>
        <end position="27"/>
    </location>
</feature>
<name>A0A0P7D039_9GAMM</name>
<proteinExistence type="predicted"/>
<evidence type="ECO:0000313" key="2">
    <source>
        <dbReference type="EMBL" id="KPM81283.1"/>
    </source>
</evidence>
<keyword evidence="1" id="KW-0732">Signal</keyword>
<accession>A0A0P7D039</accession>
<gene>
    <name evidence="2" type="ORF">AOG27_18290</name>
</gene>
<sequence>MSNAIQRIMSNAIVFALLISVSLISYASDIESHSDSVTPTAHFIACDSADPANLDTDLDKHTPAFITNVAQPLQDAPVVSYVPPCNKVSVYSAHQRGPPAF</sequence>
<dbReference type="STRING" id="570156.AOG27_18290"/>
<dbReference type="OrthoDB" id="6311651at2"/>
<evidence type="ECO:0000256" key="1">
    <source>
        <dbReference type="SAM" id="SignalP"/>
    </source>
</evidence>
<dbReference type="PATRIC" id="fig|570156.3.peg.1580"/>
<feature type="chain" id="PRO_5006137401" description="Secreted protein" evidence="1">
    <location>
        <begin position="28"/>
        <end position="101"/>
    </location>
</feature>
<dbReference type="RefSeq" id="WP_054554430.1">
    <property type="nucleotide sequence ID" value="NZ_LJTC01000014.1"/>
</dbReference>
<dbReference type="AlphaFoldDB" id="A0A0P7D039"/>
<protein>
    <recommendedName>
        <fullName evidence="4">Secreted protein</fullName>
    </recommendedName>
</protein>
<evidence type="ECO:0000313" key="3">
    <source>
        <dbReference type="Proteomes" id="UP000050378"/>
    </source>
</evidence>
<reference evidence="2 3" key="1">
    <citation type="submission" date="2015-09" db="EMBL/GenBank/DDBJ databases">
        <title>Draft Genome Sequence of Pseudoalteromonas lipolytica UCD-48B.</title>
        <authorList>
            <person name="Krusor M."/>
            <person name="Coil D.A."/>
            <person name="Lang J.M."/>
            <person name="Eisen J.A."/>
            <person name="Alexiev A."/>
        </authorList>
    </citation>
    <scope>NUCLEOTIDE SEQUENCE [LARGE SCALE GENOMIC DNA]</scope>
    <source>
        <strain evidence="2 3">UCD-48B</strain>
    </source>
</reference>
<comment type="caution">
    <text evidence="2">The sequence shown here is derived from an EMBL/GenBank/DDBJ whole genome shotgun (WGS) entry which is preliminary data.</text>
</comment>
<dbReference type="Proteomes" id="UP000050378">
    <property type="component" value="Unassembled WGS sequence"/>
</dbReference>
<dbReference type="EMBL" id="LJTC01000014">
    <property type="protein sequence ID" value="KPM81283.1"/>
    <property type="molecule type" value="Genomic_DNA"/>
</dbReference>
<evidence type="ECO:0008006" key="4">
    <source>
        <dbReference type="Google" id="ProtNLM"/>
    </source>
</evidence>
<organism evidence="2 3">
    <name type="scientific">Pseudoalteromonas lipolytica</name>
    <dbReference type="NCBI Taxonomy" id="570156"/>
    <lineage>
        <taxon>Bacteria</taxon>
        <taxon>Pseudomonadati</taxon>
        <taxon>Pseudomonadota</taxon>
        <taxon>Gammaproteobacteria</taxon>
        <taxon>Alteromonadales</taxon>
        <taxon>Pseudoalteromonadaceae</taxon>
        <taxon>Pseudoalteromonas</taxon>
    </lineage>
</organism>